<feature type="transmembrane region" description="Helical" evidence="7">
    <location>
        <begin position="130"/>
        <end position="156"/>
    </location>
</feature>
<evidence type="ECO:0000256" key="1">
    <source>
        <dbReference type="ARBA" id="ARBA00004651"/>
    </source>
</evidence>
<protein>
    <submittedName>
        <fullName evidence="9">Peptide/nickel transport system permease protein</fullName>
    </submittedName>
</protein>
<evidence type="ECO:0000259" key="8">
    <source>
        <dbReference type="PROSITE" id="PS50928"/>
    </source>
</evidence>
<evidence type="ECO:0000256" key="2">
    <source>
        <dbReference type="ARBA" id="ARBA00022448"/>
    </source>
</evidence>
<dbReference type="RefSeq" id="WP_103872106.1">
    <property type="nucleotide sequence ID" value="NZ_FNUY01000003.1"/>
</dbReference>
<dbReference type="InterPro" id="IPR035906">
    <property type="entry name" value="MetI-like_sf"/>
</dbReference>
<dbReference type="InterPro" id="IPR045621">
    <property type="entry name" value="BPD_transp_1_N"/>
</dbReference>
<feature type="transmembrane region" description="Helical" evidence="7">
    <location>
        <begin position="168"/>
        <end position="187"/>
    </location>
</feature>
<gene>
    <name evidence="9" type="ORF">SAMN04488115_103257</name>
</gene>
<dbReference type="Proteomes" id="UP000236743">
    <property type="component" value="Unassembled WGS sequence"/>
</dbReference>
<dbReference type="SUPFAM" id="SSF161098">
    <property type="entry name" value="MetI-like"/>
    <property type="match status" value="1"/>
</dbReference>
<dbReference type="EMBL" id="FNUY01000003">
    <property type="protein sequence ID" value="SEG11438.1"/>
    <property type="molecule type" value="Genomic_DNA"/>
</dbReference>
<proteinExistence type="inferred from homology"/>
<evidence type="ECO:0000313" key="9">
    <source>
        <dbReference type="EMBL" id="SEG11438.1"/>
    </source>
</evidence>
<reference evidence="9 10" key="1">
    <citation type="submission" date="2016-10" db="EMBL/GenBank/DDBJ databases">
        <authorList>
            <person name="de Groot N.N."/>
        </authorList>
    </citation>
    <scope>NUCLEOTIDE SEQUENCE [LARGE SCALE GENOMIC DNA]</scope>
    <source>
        <strain evidence="9 10">DSM 26656</strain>
    </source>
</reference>
<keyword evidence="5 7" id="KW-1133">Transmembrane helix</keyword>
<dbReference type="PANTHER" id="PTHR43163">
    <property type="entry name" value="DIPEPTIDE TRANSPORT SYSTEM PERMEASE PROTEIN DPPB-RELATED"/>
    <property type="match status" value="1"/>
</dbReference>
<dbReference type="CDD" id="cd06261">
    <property type="entry name" value="TM_PBP2"/>
    <property type="match status" value="1"/>
</dbReference>
<evidence type="ECO:0000256" key="6">
    <source>
        <dbReference type="ARBA" id="ARBA00023136"/>
    </source>
</evidence>
<organism evidence="9 10">
    <name type="scientific">Bosea lathyri</name>
    <dbReference type="NCBI Taxonomy" id="1036778"/>
    <lineage>
        <taxon>Bacteria</taxon>
        <taxon>Pseudomonadati</taxon>
        <taxon>Pseudomonadota</taxon>
        <taxon>Alphaproteobacteria</taxon>
        <taxon>Hyphomicrobiales</taxon>
        <taxon>Boseaceae</taxon>
        <taxon>Bosea</taxon>
    </lineage>
</organism>
<evidence type="ECO:0000256" key="7">
    <source>
        <dbReference type="RuleBase" id="RU363032"/>
    </source>
</evidence>
<evidence type="ECO:0000256" key="4">
    <source>
        <dbReference type="ARBA" id="ARBA00022692"/>
    </source>
</evidence>
<dbReference type="Pfam" id="PF00528">
    <property type="entry name" value="BPD_transp_1"/>
    <property type="match status" value="1"/>
</dbReference>
<feature type="transmembrane region" description="Helical" evidence="7">
    <location>
        <begin position="226"/>
        <end position="252"/>
    </location>
</feature>
<dbReference type="PROSITE" id="PS50928">
    <property type="entry name" value="ABC_TM1"/>
    <property type="match status" value="1"/>
</dbReference>
<dbReference type="Pfam" id="PF19300">
    <property type="entry name" value="BPD_transp_1_N"/>
    <property type="match status" value="1"/>
</dbReference>
<dbReference type="OrthoDB" id="7834831at2"/>
<comment type="subcellular location">
    <subcellularLocation>
        <location evidence="1 7">Cell membrane</location>
        <topology evidence="1 7">Multi-pass membrane protein</topology>
    </subcellularLocation>
</comment>
<evidence type="ECO:0000313" key="10">
    <source>
        <dbReference type="Proteomes" id="UP000236743"/>
    </source>
</evidence>
<dbReference type="Gene3D" id="1.10.3720.10">
    <property type="entry name" value="MetI-like"/>
    <property type="match status" value="1"/>
</dbReference>
<keyword evidence="3" id="KW-1003">Cell membrane</keyword>
<evidence type="ECO:0000256" key="3">
    <source>
        <dbReference type="ARBA" id="ARBA00022475"/>
    </source>
</evidence>
<keyword evidence="6 7" id="KW-0472">Membrane</keyword>
<feature type="domain" description="ABC transmembrane type-1" evidence="8">
    <location>
        <begin position="94"/>
        <end position="291"/>
    </location>
</feature>
<feature type="transmembrane region" description="Helical" evidence="7">
    <location>
        <begin position="98"/>
        <end position="123"/>
    </location>
</feature>
<comment type="similarity">
    <text evidence="7">Belongs to the binding-protein-dependent transport system permease family.</text>
</comment>
<evidence type="ECO:0000256" key="5">
    <source>
        <dbReference type="ARBA" id="ARBA00022989"/>
    </source>
</evidence>
<name>A0A1H5XI56_9HYPH</name>
<dbReference type="GO" id="GO:0055085">
    <property type="term" value="P:transmembrane transport"/>
    <property type="evidence" value="ECO:0007669"/>
    <property type="project" value="InterPro"/>
</dbReference>
<keyword evidence="10" id="KW-1185">Reference proteome</keyword>
<keyword evidence="4 7" id="KW-0812">Transmembrane</keyword>
<feature type="transmembrane region" description="Helical" evidence="7">
    <location>
        <begin position="272"/>
        <end position="298"/>
    </location>
</feature>
<dbReference type="PANTHER" id="PTHR43163:SF6">
    <property type="entry name" value="DIPEPTIDE TRANSPORT SYSTEM PERMEASE PROTEIN DPPB-RELATED"/>
    <property type="match status" value="1"/>
</dbReference>
<dbReference type="InterPro" id="IPR000515">
    <property type="entry name" value="MetI-like"/>
</dbReference>
<dbReference type="AlphaFoldDB" id="A0A1H5XI56"/>
<sequence>MIGFILKRLGLAVLVALTVSAIAFLLLRLSGDVAVAIAGEGAQQADIDLIRETYGLNRPILIQYLDWLWRTMQGDFGTSIYFKTDVAALVFSKIPTTLILGVASLGFALAISIPLGILAAVYANSWVDRLALAIAVVGQALPNFFFALCLVMLFSITLRWLPVSGSQTWQHFVMPTIALGYYAAPAFMRLIRAGMIEVLSADYIRTARAKGLSPRKVVVTHALRNALVPVVALTAVQLGFLLGGSVVIESIFALDGLGYLAYQSITYKDFPVMQMVVMLLAGVYVLLTLLADIANAWLDPRIRVS</sequence>
<accession>A0A1H5XI56</accession>
<keyword evidence="2 7" id="KW-0813">Transport</keyword>
<dbReference type="GO" id="GO:0005886">
    <property type="term" value="C:plasma membrane"/>
    <property type="evidence" value="ECO:0007669"/>
    <property type="project" value="UniProtKB-SubCell"/>
</dbReference>